<evidence type="ECO:0000256" key="6">
    <source>
        <dbReference type="ARBA" id="ARBA00022989"/>
    </source>
</evidence>
<dbReference type="GO" id="GO:0046961">
    <property type="term" value="F:proton-transporting ATPase activity, rotational mechanism"/>
    <property type="evidence" value="ECO:0007669"/>
    <property type="project" value="InterPro"/>
</dbReference>
<keyword evidence="5 9" id="KW-0375">Hydrogen ion transport</keyword>
<evidence type="ECO:0000256" key="2">
    <source>
        <dbReference type="ARBA" id="ARBA00008328"/>
    </source>
</evidence>
<evidence type="ECO:0000256" key="5">
    <source>
        <dbReference type="ARBA" id="ARBA00022781"/>
    </source>
</evidence>
<keyword evidence="6 9" id="KW-1133">Transmembrane helix</keyword>
<accession>A0A069DNS6</accession>
<dbReference type="PIRSF" id="PIRSF038097">
    <property type="entry name" value="V-ATP_synth_e1/e2"/>
    <property type="match status" value="1"/>
</dbReference>
<dbReference type="Pfam" id="PF05493">
    <property type="entry name" value="ATP_synt_H"/>
    <property type="match status" value="1"/>
</dbReference>
<dbReference type="GO" id="GO:0012505">
    <property type="term" value="C:endomembrane system"/>
    <property type="evidence" value="ECO:0007669"/>
    <property type="project" value="UniProtKB-SubCell"/>
</dbReference>
<dbReference type="AlphaFoldDB" id="A0A069DNS6"/>
<dbReference type="InterPro" id="IPR008389">
    <property type="entry name" value="ATPase_V0-cplx_e1/e2_su"/>
</dbReference>
<comment type="function">
    <text evidence="9">Subunit of the V0 complex of vacuolar(H+)-ATPase (V-ATPase), a multisubunit enzyme composed of a peripheral complex (V1) that hydrolyzes ATP and a membrane integral complex (V0) that translocates protons. V-ATPase is responsible for acidifying and maintaining the pH of intracellular compartments and in some cell types, is targeted to the plasma membrane, where it is responsible for acidifying the extracellular environment.</text>
</comment>
<name>A0A069DNS6_9HEMI</name>
<keyword evidence="4 9" id="KW-0812">Transmembrane</keyword>
<evidence type="ECO:0000256" key="4">
    <source>
        <dbReference type="ARBA" id="ARBA00022692"/>
    </source>
</evidence>
<comment type="subcellular location">
    <subcellularLocation>
        <location evidence="1">Endomembrane system</location>
        <topology evidence="1">Multi-pass membrane protein</topology>
    </subcellularLocation>
    <subcellularLocation>
        <location evidence="9">Membrane</location>
        <topology evidence="9">Multi-pass membrane protein</topology>
    </subcellularLocation>
</comment>
<organism evidence="10">
    <name type="scientific">Panstrongylus megistus</name>
    <dbReference type="NCBI Taxonomy" id="65343"/>
    <lineage>
        <taxon>Eukaryota</taxon>
        <taxon>Metazoa</taxon>
        <taxon>Ecdysozoa</taxon>
        <taxon>Arthropoda</taxon>
        <taxon>Hexapoda</taxon>
        <taxon>Insecta</taxon>
        <taxon>Pterygota</taxon>
        <taxon>Neoptera</taxon>
        <taxon>Paraneoptera</taxon>
        <taxon>Hemiptera</taxon>
        <taxon>Heteroptera</taxon>
        <taxon>Panheteroptera</taxon>
        <taxon>Cimicomorpha</taxon>
        <taxon>Reduviidae</taxon>
        <taxon>Triatominae</taxon>
        <taxon>Panstrongylus</taxon>
    </lineage>
</organism>
<proteinExistence type="evidence at transcript level"/>
<reference evidence="10" key="1">
    <citation type="journal article" date="2015" name="J. Med. Entomol.">
        <title>A Deep Insight Into the Sialotranscriptome of the Chagas Disease Vector, Panstrongylus megistus (Hemiptera: Heteroptera).</title>
        <authorList>
            <person name="Ribeiro J.M."/>
            <person name="Schwarz A."/>
            <person name="Francischetti I.M."/>
        </authorList>
    </citation>
    <scope>NUCLEOTIDE SEQUENCE</scope>
    <source>
        <tissue evidence="10">Salivary glands</tissue>
    </source>
</reference>
<protein>
    <recommendedName>
        <fullName evidence="9">V-type proton ATPase subunit</fullName>
    </recommendedName>
</protein>
<sequence length="85" mass="9519">MGYQVIPVAVITVFWVIIGFIVPCFIPKGPNRGVIVSMLMLIAICSWLFWLVSYMVQMNPLIGPALNKKTIMMMADAWGNNLESN</sequence>
<evidence type="ECO:0000256" key="1">
    <source>
        <dbReference type="ARBA" id="ARBA00004127"/>
    </source>
</evidence>
<dbReference type="InterPro" id="IPR017385">
    <property type="entry name" value="ATPase_V0-cplx_e1/e2_su_met"/>
</dbReference>
<dbReference type="PANTHER" id="PTHR12263">
    <property type="entry name" value="VACUOLAR ATP SYNTHASE SUBUNIT H"/>
    <property type="match status" value="1"/>
</dbReference>
<dbReference type="GO" id="GO:0033179">
    <property type="term" value="C:proton-transporting V-type ATPase, V0 domain"/>
    <property type="evidence" value="ECO:0007669"/>
    <property type="project" value="UniProtKB-UniRule"/>
</dbReference>
<keyword evidence="8 9" id="KW-0472">Membrane</keyword>
<dbReference type="PANTHER" id="PTHR12263:SF0">
    <property type="entry name" value="V-TYPE PROTON ATPASE SUBUNIT"/>
    <property type="match status" value="1"/>
</dbReference>
<comment type="subunit">
    <text evidence="9">V-ATPase is a heteromultimeric enzyme made up of two complexes: the ATP-hydrolytic V1 complex and the proton translocation V0 complex.</text>
</comment>
<keyword evidence="7 9" id="KW-0406">Ion transport</keyword>
<keyword evidence="3 9" id="KW-0813">Transport</keyword>
<comment type="similarity">
    <text evidence="2 9">Belongs to the V-ATPase e1/e2 subunit family.</text>
</comment>
<dbReference type="EMBL" id="GBGD01003647">
    <property type="protein sequence ID" value="JAC85242.1"/>
    <property type="molecule type" value="mRNA"/>
</dbReference>
<feature type="transmembrane region" description="Helical" evidence="9">
    <location>
        <begin position="33"/>
        <end position="56"/>
    </location>
</feature>
<evidence type="ECO:0000256" key="9">
    <source>
        <dbReference type="PIRNR" id="PIRNR038097"/>
    </source>
</evidence>
<evidence type="ECO:0000256" key="3">
    <source>
        <dbReference type="ARBA" id="ARBA00022448"/>
    </source>
</evidence>
<evidence type="ECO:0000256" key="7">
    <source>
        <dbReference type="ARBA" id="ARBA00023065"/>
    </source>
</evidence>
<evidence type="ECO:0000313" key="10">
    <source>
        <dbReference type="EMBL" id="JAC85242.1"/>
    </source>
</evidence>
<evidence type="ECO:0000256" key="8">
    <source>
        <dbReference type="ARBA" id="ARBA00023136"/>
    </source>
</evidence>
<feature type="transmembrane region" description="Helical" evidence="9">
    <location>
        <begin position="6"/>
        <end position="26"/>
    </location>
</feature>